<evidence type="ECO:0000313" key="3">
    <source>
        <dbReference type="EMBL" id="KAK5114899.1"/>
    </source>
</evidence>
<evidence type="ECO:0000256" key="1">
    <source>
        <dbReference type="SAM" id="MobiDB-lite"/>
    </source>
</evidence>
<name>A0AAN7TFY1_9PEZI</name>
<evidence type="ECO:0000313" key="4">
    <source>
        <dbReference type="Proteomes" id="UP001310890"/>
    </source>
</evidence>
<reference evidence="3" key="1">
    <citation type="submission" date="2023-08" db="EMBL/GenBank/DDBJ databases">
        <title>Black Yeasts Isolated from many extreme environments.</title>
        <authorList>
            <person name="Coleine C."/>
            <person name="Stajich J.E."/>
            <person name="Selbmann L."/>
        </authorList>
    </citation>
    <scope>NUCLEOTIDE SEQUENCE</scope>
    <source>
        <strain evidence="3">CCFEE 5401</strain>
    </source>
</reference>
<accession>A0AAN7TFY1</accession>
<comment type="caution">
    <text evidence="3">The sequence shown here is derived from an EMBL/GenBank/DDBJ whole genome shotgun (WGS) entry which is preliminary data.</text>
</comment>
<keyword evidence="2" id="KW-1133">Transmembrane helix</keyword>
<keyword evidence="2" id="KW-0472">Membrane</keyword>
<dbReference type="Proteomes" id="UP001310890">
    <property type="component" value="Unassembled WGS sequence"/>
</dbReference>
<feature type="compositionally biased region" description="Basic and acidic residues" evidence="1">
    <location>
        <begin position="242"/>
        <end position="253"/>
    </location>
</feature>
<gene>
    <name evidence="3" type="ORF">LTR62_002058</name>
</gene>
<organism evidence="3 4">
    <name type="scientific">Meristemomyces frigidus</name>
    <dbReference type="NCBI Taxonomy" id="1508187"/>
    <lineage>
        <taxon>Eukaryota</taxon>
        <taxon>Fungi</taxon>
        <taxon>Dikarya</taxon>
        <taxon>Ascomycota</taxon>
        <taxon>Pezizomycotina</taxon>
        <taxon>Dothideomycetes</taxon>
        <taxon>Dothideomycetidae</taxon>
        <taxon>Mycosphaerellales</taxon>
        <taxon>Teratosphaeriaceae</taxon>
        <taxon>Meristemomyces</taxon>
    </lineage>
</organism>
<protein>
    <submittedName>
        <fullName evidence="3">Uncharacterized protein</fullName>
    </submittedName>
</protein>
<keyword evidence="2" id="KW-0812">Transmembrane</keyword>
<dbReference type="AlphaFoldDB" id="A0AAN7TFY1"/>
<feature type="region of interest" description="Disordered" evidence="1">
    <location>
        <begin position="232"/>
        <end position="253"/>
    </location>
</feature>
<feature type="transmembrane region" description="Helical" evidence="2">
    <location>
        <begin position="162"/>
        <end position="183"/>
    </location>
</feature>
<sequence length="253" mass="26223">MASPGLICPVGYAKACSQTAGGTATGIGRMQFSLIPSETAVGCCPSGFNCVINGNNVQTCTSIVASYETVELASCVSSSFGSTTNLGIPAAETVSSEVSSLTELVVQAPMIDIRWRPQDLTAAGMGTLTSLSAAATNSGTSSGSTSSATVTPAPGLDTSAEIAIGVTIPVVVLALLAAVFAFWRRRRRVQRRLPAGEVAYQYEVVKGHSEDAAPAELRGRPLYEMEYLPAAQEMEGRTSQGGERHELAGDDPK</sequence>
<proteinExistence type="predicted"/>
<evidence type="ECO:0000256" key="2">
    <source>
        <dbReference type="SAM" id="Phobius"/>
    </source>
</evidence>
<dbReference type="EMBL" id="JAVRRL010000015">
    <property type="protein sequence ID" value="KAK5114899.1"/>
    <property type="molecule type" value="Genomic_DNA"/>
</dbReference>